<sequence>MSGWFLPSGPLFGLEHVVSLCAQAVSSAAGRLRGCSHCNVLQDRLAIREKELENRVVDAELMESQLEARVCEKAGALVEEIYQAQRDRDQAVMARLRLANEERDEALLRAKHLQQAASELENINPEENDVDLEELLNRVNNADSALGIDRSGAVIVDRLQKARERRKKIIAEEMNAVIEERDNALARCQRLEQDLVQAREQSQTSANNSRHLTAENNQELVLKEDVQAIRRERDRALERSQQLEEEIQTLRTYTSLNQAQCETATSSRRGQTSSSLCSPSQTLHTKPLQPRESPSGLASSPQQQPLLAQLQRLAAEHQSTQAQLQQSQEAAREASDKVHKLERLVEVLRKKVGTGSVRTVI</sequence>
<reference evidence="3 4" key="1">
    <citation type="submission" date="2020-02" db="EMBL/GenBank/DDBJ databases">
        <title>Esox lucius (northern pike) genome, fEsoLuc1, primary haplotype.</title>
        <authorList>
            <person name="Myers G."/>
            <person name="Karagic N."/>
            <person name="Meyer A."/>
            <person name="Pippel M."/>
            <person name="Reichard M."/>
            <person name="Winkler S."/>
            <person name="Tracey A."/>
            <person name="Sims Y."/>
            <person name="Howe K."/>
            <person name="Rhie A."/>
            <person name="Formenti G."/>
            <person name="Durbin R."/>
            <person name="Fedrigo O."/>
            <person name="Jarvis E.D."/>
        </authorList>
    </citation>
    <scope>NUCLEOTIDE SEQUENCE [LARGE SCALE GENOMIC DNA]</scope>
</reference>
<dbReference type="Ensembl" id="ENSELUT00000095146.1">
    <property type="protein sequence ID" value="ENSELUP00000086922.1"/>
    <property type="gene ID" value="ENSELUG00000003145.3"/>
</dbReference>
<evidence type="ECO:0000256" key="1">
    <source>
        <dbReference type="SAM" id="Coils"/>
    </source>
</evidence>
<feature type="region of interest" description="Disordered" evidence="2">
    <location>
        <begin position="261"/>
        <end position="303"/>
    </location>
</feature>
<reference evidence="3" key="3">
    <citation type="submission" date="2025-09" db="UniProtKB">
        <authorList>
            <consortium name="Ensembl"/>
        </authorList>
    </citation>
    <scope>IDENTIFICATION</scope>
</reference>
<feature type="compositionally biased region" description="Polar residues" evidence="2">
    <location>
        <begin position="199"/>
        <end position="219"/>
    </location>
</feature>
<keyword evidence="4" id="KW-1185">Reference proteome</keyword>
<dbReference type="Proteomes" id="UP000265140">
    <property type="component" value="Chromosome 15"/>
</dbReference>
<keyword evidence="1" id="KW-0175">Coiled coil</keyword>
<evidence type="ECO:0000313" key="4">
    <source>
        <dbReference type="Proteomes" id="UP000265140"/>
    </source>
</evidence>
<dbReference type="PANTHER" id="PTHR22089:SF2">
    <property type="entry name" value="MIRROR-IMAGE POLYDACTYLY GENE 1 PROTEIN"/>
    <property type="match status" value="1"/>
</dbReference>
<feature type="region of interest" description="Disordered" evidence="2">
    <location>
        <begin position="315"/>
        <end position="337"/>
    </location>
</feature>
<protein>
    <submittedName>
        <fullName evidence="3">Mirror-image polydactyly 1</fullName>
    </submittedName>
</protein>
<proteinExistence type="predicted"/>
<dbReference type="GeneTree" id="ENSGT00390000017800"/>
<evidence type="ECO:0000313" key="3">
    <source>
        <dbReference type="Ensembl" id="ENSELUP00000086922.1"/>
    </source>
</evidence>
<feature type="compositionally biased region" description="Low complexity" evidence="2">
    <location>
        <begin position="315"/>
        <end position="329"/>
    </location>
</feature>
<accession>A0AAY5KKH3</accession>
<dbReference type="AlphaFoldDB" id="A0AAY5KKH3"/>
<feature type="compositionally biased region" description="Low complexity" evidence="2">
    <location>
        <begin position="293"/>
        <end position="303"/>
    </location>
</feature>
<dbReference type="InterPro" id="IPR026175">
    <property type="entry name" value="MIPOL1"/>
</dbReference>
<feature type="region of interest" description="Disordered" evidence="2">
    <location>
        <begin position="198"/>
        <end position="219"/>
    </location>
</feature>
<evidence type="ECO:0000256" key="2">
    <source>
        <dbReference type="SAM" id="MobiDB-lite"/>
    </source>
</evidence>
<organism evidence="3 4">
    <name type="scientific">Esox lucius</name>
    <name type="common">Northern pike</name>
    <dbReference type="NCBI Taxonomy" id="8010"/>
    <lineage>
        <taxon>Eukaryota</taxon>
        <taxon>Metazoa</taxon>
        <taxon>Chordata</taxon>
        <taxon>Craniata</taxon>
        <taxon>Vertebrata</taxon>
        <taxon>Euteleostomi</taxon>
        <taxon>Actinopterygii</taxon>
        <taxon>Neopterygii</taxon>
        <taxon>Teleostei</taxon>
        <taxon>Protacanthopterygii</taxon>
        <taxon>Esociformes</taxon>
        <taxon>Esocidae</taxon>
        <taxon>Esox</taxon>
    </lineage>
</organism>
<feature type="coiled-coil region" evidence="1">
    <location>
        <begin position="96"/>
        <end position="123"/>
    </location>
</feature>
<feature type="compositionally biased region" description="Polar residues" evidence="2">
    <location>
        <begin position="261"/>
        <end position="284"/>
    </location>
</feature>
<dbReference type="PANTHER" id="PTHR22089">
    <property type="entry name" value="MIRROR-IMAGE POLYDACTYLY GENE 1 PROTEIN"/>
    <property type="match status" value="1"/>
</dbReference>
<name>A0AAY5KKH3_ESOLU</name>
<reference evidence="3" key="2">
    <citation type="submission" date="2025-08" db="UniProtKB">
        <authorList>
            <consortium name="Ensembl"/>
        </authorList>
    </citation>
    <scope>IDENTIFICATION</scope>
</reference>